<accession>A0AAV4Q3N2</accession>
<evidence type="ECO:0000313" key="2">
    <source>
        <dbReference type="EMBL" id="GIY02630.1"/>
    </source>
</evidence>
<keyword evidence="3" id="KW-1185">Reference proteome</keyword>
<dbReference type="AlphaFoldDB" id="A0AAV4Q3N2"/>
<evidence type="ECO:0000313" key="3">
    <source>
        <dbReference type="Proteomes" id="UP001054837"/>
    </source>
</evidence>
<feature type="compositionally biased region" description="Low complexity" evidence="1">
    <location>
        <begin position="83"/>
        <end position="100"/>
    </location>
</feature>
<reference evidence="2 3" key="1">
    <citation type="submission" date="2021-06" db="EMBL/GenBank/DDBJ databases">
        <title>Caerostris darwini draft genome.</title>
        <authorList>
            <person name="Kono N."/>
            <person name="Arakawa K."/>
        </authorList>
    </citation>
    <scope>NUCLEOTIDE SEQUENCE [LARGE SCALE GENOMIC DNA]</scope>
</reference>
<protein>
    <submittedName>
        <fullName evidence="2">Uncharacterized protein</fullName>
    </submittedName>
</protein>
<dbReference type="EMBL" id="BPLQ01003700">
    <property type="protein sequence ID" value="GIY02630.1"/>
    <property type="molecule type" value="Genomic_DNA"/>
</dbReference>
<name>A0AAV4Q3N2_9ARAC</name>
<proteinExistence type="predicted"/>
<comment type="caution">
    <text evidence="2">The sequence shown here is derived from an EMBL/GenBank/DDBJ whole genome shotgun (WGS) entry which is preliminary data.</text>
</comment>
<dbReference type="Proteomes" id="UP001054837">
    <property type="component" value="Unassembled WGS sequence"/>
</dbReference>
<sequence length="107" mass="12096">MPLNLKLHDTSLLSLSKWISTLAKNMTLDMYKRVCEINKNTHKNKKASLSILKQHHKISNIMIPHHCRIKTDINCGEYRTGSDEGTSSGTVSTSPVAPTPMEMNLYR</sequence>
<evidence type="ECO:0000256" key="1">
    <source>
        <dbReference type="SAM" id="MobiDB-lite"/>
    </source>
</evidence>
<feature type="region of interest" description="Disordered" evidence="1">
    <location>
        <begin position="80"/>
        <end position="107"/>
    </location>
</feature>
<organism evidence="2 3">
    <name type="scientific">Caerostris darwini</name>
    <dbReference type="NCBI Taxonomy" id="1538125"/>
    <lineage>
        <taxon>Eukaryota</taxon>
        <taxon>Metazoa</taxon>
        <taxon>Ecdysozoa</taxon>
        <taxon>Arthropoda</taxon>
        <taxon>Chelicerata</taxon>
        <taxon>Arachnida</taxon>
        <taxon>Araneae</taxon>
        <taxon>Araneomorphae</taxon>
        <taxon>Entelegynae</taxon>
        <taxon>Araneoidea</taxon>
        <taxon>Araneidae</taxon>
        <taxon>Caerostris</taxon>
    </lineage>
</organism>
<gene>
    <name evidence="2" type="ORF">CDAR_526051</name>
</gene>